<accession>A0A8S1F1E0</accession>
<dbReference type="PANTHER" id="PTHR21700">
    <property type="entry name" value="TRANSTHYRETIN-LIKE FAMILY PROTEIN-RELATED"/>
    <property type="match status" value="1"/>
</dbReference>
<keyword evidence="3" id="KW-0964">Secreted</keyword>
<sequence>MGAVQKVKVKGTVICQKRRYADAQIVLVEKDRLDSNDVLDKCYSNREGDFEIAGEEDEIGAIDPFITIRHNCNAQPGCERIGKYPIPAESINGREYDMSYISLDIMTLEEKLECA</sequence>
<dbReference type="AlphaFoldDB" id="A0A8S1F1E0"/>
<evidence type="ECO:0000313" key="6">
    <source>
        <dbReference type="Proteomes" id="UP000494206"/>
    </source>
</evidence>
<evidence type="ECO:0000256" key="1">
    <source>
        <dbReference type="ARBA" id="ARBA00004613"/>
    </source>
</evidence>
<comment type="subcellular location">
    <subcellularLocation>
        <location evidence="1">Secreted</location>
    </subcellularLocation>
</comment>
<dbReference type="GO" id="GO:0005576">
    <property type="term" value="C:extracellular region"/>
    <property type="evidence" value="ECO:0007669"/>
    <property type="project" value="UniProtKB-SubCell"/>
</dbReference>
<dbReference type="OrthoDB" id="5826894at2759"/>
<organism evidence="5 6">
    <name type="scientific">Caenorhabditis bovis</name>
    <dbReference type="NCBI Taxonomy" id="2654633"/>
    <lineage>
        <taxon>Eukaryota</taxon>
        <taxon>Metazoa</taxon>
        <taxon>Ecdysozoa</taxon>
        <taxon>Nematoda</taxon>
        <taxon>Chromadorea</taxon>
        <taxon>Rhabditida</taxon>
        <taxon>Rhabditina</taxon>
        <taxon>Rhabditomorpha</taxon>
        <taxon>Rhabditoidea</taxon>
        <taxon>Rhabditidae</taxon>
        <taxon>Peloderinae</taxon>
        <taxon>Caenorhabditis</taxon>
    </lineage>
</organism>
<evidence type="ECO:0000256" key="3">
    <source>
        <dbReference type="ARBA" id="ARBA00022525"/>
    </source>
</evidence>
<dbReference type="Pfam" id="PF01060">
    <property type="entry name" value="TTR-52"/>
    <property type="match status" value="1"/>
</dbReference>
<keyword evidence="4" id="KW-0732">Signal</keyword>
<dbReference type="Gene3D" id="2.60.40.3330">
    <property type="match status" value="1"/>
</dbReference>
<proteinExistence type="inferred from homology"/>
<keyword evidence="6" id="KW-1185">Reference proteome</keyword>
<comment type="similarity">
    <text evidence="2">Belongs to the nematode transthyretin-like family.</text>
</comment>
<evidence type="ECO:0000256" key="4">
    <source>
        <dbReference type="ARBA" id="ARBA00022729"/>
    </source>
</evidence>
<name>A0A8S1F1E0_9PELO</name>
<evidence type="ECO:0000313" key="5">
    <source>
        <dbReference type="EMBL" id="CAB3406290.1"/>
    </source>
</evidence>
<dbReference type="InterPro" id="IPR001534">
    <property type="entry name" value="Transthyretin-like"/>
</dbReference>
<gene>
    <name evidence="5" type="ORF">CBOVIS_LOCUS8382</name>
</gene>
<dbReference type="Proteomes" id="UP000494206">
    <property type="component" value="Unassembled WGS sequence"/>
</dbReference>
<comment type="caution">
    <text evidence="5">The sequence shown here is derived from an EMBL/GenBank/DDBJ whole genome shotgun (WGS) entry which is preliminary data.</text>
</comment>
<protein>
    <submittedName>
        <fullName evidence="5">Uncharacterized protein</fullName>
    </submittedName>
</protein>
<reference evidence="5 6" key="1">
    <citation type="submission" date="2020-04" db="EMBL/GenBank/DDBJ databases">
        <authorList>
            <person name="Laetsch R D."/>
            <person name="Stevens L."/>
            <person name="Kumar S."/>
            <person name="Blaxter L. M."/>
        </authorList>
    </citation>
    <scope>NUCLEOTIDE SEQUENCE [LARGE SCALE GENOMIC DNA]</scope>
</reference>
<dbReference type="GO" id="GO:0009986">
    <property type="term" value="C:cell surface"/>
    <property type="evidence" value="ECO:0007669"/>
    <property type="project" value="InterPro"/>
</dbReference>
<evidence type="ECO:0000256" key="2">
    <source>
        <dbReference type="ARBA" id="ARBA00010112"/>
    </source>
</evidence>
<dbReference type="InterPro" id="IPR038479">
    <property type="entry name" value="Transthyretin-like_sf"/>
</dbReference>
<dbReference type="PANTHER" id="PTHR21700:SF30">
    <property type="entry name" value="TRANSTHYRETIN-LIKE FAMILY PROTEIN"/>
    <property type="match status" value="1"/>
</dbReference>
<dbReference type="EMBL" id="CADEPM010000005">
    <property type="protein sequence ID" value="CAB3406290.1"/>
    <property type="molecule type" value="Genomic_DNA"/>
</dbReference>